<gene>
    <name evidence="1" type="ORF">NQ317_010973</name>
</gene>
<comment type="caution">
    <text evidence="1">The sequence shown here is derived from an EMBL/GenBank/DDBJ whole genome shotgun (WGS) entry which is preliminary data.</text>
</comment>
<reference evidence="1" key="1">
    <citation type="journal article" date="2023" name="Insect Mol. Biol.">
        <title>Genome sequencing provides insights into the evolution of gene families encoding plant cell wall-degrading enzymes in longhorned beetles.</title>
        <authorList>
            <person name="Shin N.R."/>
            <person name="Okamura Y."/>
            <person name="Kirsch R."/>
            <person name="Pauchet Y."/>
        </authorList>
    </citation>
    <scope>NUCLEOTIDE SEQUENCE</scope>
    <source>
        <strain evidence="1">MMC_N1</strain>
    </source>
</reference>
<evidence type="ECO:0000313" key="1">
    <source>
        <dbReference type="EMBL" id="KAJ8971903.1"/>
    </source>
</evidence>
<protein>
    <submittedName>
        <fullName evidence="1">Uncharacterized protein</fullName>
    </submittedName>
</protein>
<accession>A0ABQ9J2H8</accession>
<organism evidence="1 2">
    <name type="scientific">Molorchus minor</name>
    <dbReference type="NCBI Taxonomy" id="1323400"/>
    <lineage>
        <taxon>Eukaryota</taxon>
        <taxon>Metazoa</taxon>
        <taxon>Ecdysozoa</taxon>
        <taxon>Arthropoda</taxon>
        <taxon>Hexapoda</taxon>
        <taxon>Insecta</taxon>
        <taxon>Pterygota</taxon>
        <taxon>Neoptera</taxon>
        <taxon>Endopterygota</taxon>
        <taxon>Coleoptera</taxon>
        <taxon>Polyphaga</taxon>
        <taxon>Cucujiformia</taxon>
        <taxon>Chrysomeloidea</taxon>
        <taxon>Cerambycidae</taxon>
        <taxon>Lamiinae</taxon>
        <taxon>Monochamini</taxon>
        <taxon>Molorchus</taxon>
    </lineage>
</organism>
<dbReference type="EMBL" id="JAPWTJ010001419">
    <property type="protein sequence ID" value="KAJ8971903.1"/>
    <property type="molecule type" value="Genomic_DNA"/>
</dbReference>
<keyword evidence="2" id="KW-1185">Reference proteome</keyword>
<evidence type="ECO:0000313" key="2">
    <source>
        <dbReference type="Proteomes" id="UP001162164"/>
    </source>
</evidence>
<sequence>MHVKHGHHWMNGIRDWVHRGSCGGAIGDTPIRGFKAGLITQTTFGYFIQLRLLETGHDISVLLGSQDGVLWTEIVGKTTIQACSRPVNKYVNSKSNSGQVDRNIFIRSAPKPVFFCETGYLAGAYE</sequence>
<dbReference type="Proteomes" id="UP001162164">
    <property type="component" value="Unassembled WGS sequence"/>
</dbReference>
<proteinExistence type="predicted"/>
<name>A0ABQ9J2H8_9CUCU</name>